<organism evidence="1">
    <name type="scientific">Fructobacillus tropaeoli</name>
    <dbReference type="NCBI Taxonomy" id="709323"/>
    <lineage>
        <taxon>Bacteria</taxon>
        <taxon>Bacillati</taxon>
        <taxon>Bacillota</taxon>
        <taxon>Bacilli</taxon>
        <taxon>Lactobacillales</taxon>
        <taxon>Lactobacillaceae</taxon>
        <taxon>Fructobacillus</taxon>
    </lineage>
</organism>
<gene>
    <name evidence="1" type="ORF">FTRO_0090010</name>
</gene>
<dbReference type="EMBL" id="DF968086">
    <property type="protein sequence ID" value="GAP04800.1"/>
    <property type="molecule type" value="Genomic_DNA"/>
</dbReference>
<reference evidence="1" key="1">
    <citation type="journal article" date="2015" name="BMC Genomics">
        <title>Comparative genomics of Fructobacillus spp. and Leuconostoc spp. reveals niche-specific evolution of Fructobacillus spp.</title>
        <authorList>
            <person name="Endo A."/>
            <person name="Tanizawa Y."/>
            <person name="Tanaka N."/>
            <person name="Maeno S."/>
            <person name="Kumar H."/>
            <person name="Shiwa Y."/>
            <person name="Okada S."/>
            <person name="Yoshikawa H."/>
            <person name="Dicks L."/>
            <person name="Nakagawa J."/>
            <person name="Arita M."/>
        </authorList>
    </citation>
    <scope>NUCLEOTIDE SEQUENCE [LARGE SCALE GENOMIC DNA]</scope>
    <source>
        <strain evidence="1">F214-1</strain>
    </source>
</reference>
<dbReference type="Proteomes" id="UP000064514">
    <property type="component" value="Unassembled WGS sequence"/>
</dbReference>
<proteinExistence type="predicted"/>
<dbReference type="STRING" id="709323.GCA_001047135_01365"/>
<evidence type="ECO:0000313" key="1">
    <source>
        <dbReference type="EMBL" id="GAP04800.1"/>
    </source>
</evidence>
<dbReference type="RefSeq" id="WP_059394147.1">
    <property type="nucleotide sequence ID" value="NZ_DF968086.1"/>
</dbReference>
<protein>
    <submittedName>
        <fullName evidence="1">Uncharacterized protein</fullName>
    </submittedName>
</protein>
<accession>A0A3F3HCV7</accession>
<name>A0A3F3HCV7_9LACO</name>
<sequence length="87" mass="9776">MKTESIKAEILKNVTPLWLKAPNTLYSLRVVLPQFDNPVGLFFEWNKIGRATHSQAIASYPAQQSEQVLLAVEEIKTEHGLTVVISK</sequence>
<dbReference type="AlphaFoldDB" id="A0A3F3HCV7"/>